<sequence>MYLNVIPNWFTSLGSRMGVQAGIRPVSSDIESAELEDYFKTAQELGLSRQKAEEILNQTLRKARRGAELSMSDVIFRAFCTIHLHTYH</sequence>
<accession>A0A433LGT4</accession>
<evidence type="ECO:0000313" key="2">
    <source>
        <dbReference type="Proteomes" id="UP000286912"/>
    </source>
</evidence>
<keyword evidence="2" id="KW-1185">Reference proteome</keyword>
<organism evidence="1 2">
    <name type="scientific">Vreelandella populi</name>
    <dbReference type="NCBI Taxonomy" id="2498858"/>
    <lineage>
        <taxon>Bacteria</taxon>
        <taxon>Pseudomonadati</taxon>
        <taxon>Pseudomonadota</taxon>
        <taxon>Gammaproteobacteria</taxon>
        <taxon>Oceanospirillales</taxon>
        <taxon>Halomonadaceae</taxon>
        <taxon>Vreelandella</taxon>
    </lineage>
</organism>
<gene>
    <name evidence="1" type="ORF">ELY37_00510</name>
</gene>
<name>A0A433LGT4_9GAMM</name>
<proteinExistence type="predicted"/>
<evidence type="ECO:0000313" key="1">
    <source>
        <dbReference type="EMBL" id="RUR49224.1"/>
    </source>
</evidence>
<dbReference type="Proteomes" id="UP000286912">
    <property type="component" value="Unassembled WGS sequence"/>
</dbReference>
<dbReference type="OrthoDB" id="6167910at2"/>
<reference evidence="1 2" key="1">
    <citation type="submission" date="2018-12" db="EMBL/GenBank/DDBJ databases">
        <title>three novel Halomonas strain isolated from plants.</title>
        <authorList>
            <person name="Sun C."/>
        </authorList>
    </citation>
    <scope>NUCLEOTIDE SEQUENCE [LARGE SCALE GENOMIC DNA]</scope>
    <source>
        <strain evidence="1 2">RC</strain>
    </source>
</reference>
<dbReference type="RefSeq" id="WP_126981405.1">
    <property type="nucleotide sequence ID" value="NZ_RZHD01000002.1"/>
</dbReference>
<protein>
    <submittedName>
        <fullName evidence="1">Uncharacterized protein</fullName>
    </submittedName>
</protein>
<dbReference type="EMBL" id="RZHD01000002">
    <property type="protein sequence ID" value="RUR49224.1"/>
    <property type="molecule type" value="Genomic_DNA"/>
</dbReference>
<dbReference type="AlphaFoldDB" id="A0A433LGT4"/>
<comment type="caution">
    <text evidence="1">The sequence shown here is derived from an EMBL/GenBank/DDBJ whole genome shotgun (WGS) entry which is preliminary data.</text>
</comment>